<dbReference type="ExpressionAtlas" id="Q95RN1">
    <property type="expression patterns" value="baseline and differential"/>
</dbReference>
<evidence type="ECO:0000313" key="2">
    <source>
        <dbReference type="EMBL" id="AAL28813.1"/>
    </source>
</evidence>
<evidence type="ECO:0000313" key="3">
    <source>
        <dbReference type="FlyBase" id="FBgn0034087"/>
    </source>
</evidence>
<dbReference type="Bgee" id="FBgn0034087">
    <property type="expression patterns" value="Expressed in posterior terminal follicle cell in ovary and 257 other cell types or tissues"/>
</dbReference>
<sequence>MNDIYSSGKLTSDLPPIHITPPSMGSVLDMLNTINGILFVKISRKDIVKVRSEIEKHFKTDSTENEVNDAINSIVAAANNNGEAEDAVSKDIKEQPEAGKQLTNGDKAAATEATSS</sequence>
<name>Q95RN1_DROME</name>
<dbReference type="PeptideAtlas" id="Q95RN1"/>
<evidence type="ECO:0000256" key="1">
    <source>
        <dbReference type="SAM" id="MobiDB-lite"/>
    </source>
</evidence>
<dbReference type="EMBL" id="AY061265">
    <property type="protein sequence ID" value="AAL28813.1"/>
    <property type="molecule type" value="mRNA"/>
</dbReference>
<accession>Q95RN1</accession>
<dbReference type="FlyBase" id="FBgn0034087">
    <property type="gene designation" value="clu"/>
</dbReference>
<dbReference type="AGR" id="FB:FBgn0034087"/>
<proteinExistence type="evidence at transcript level"/>
<feature type="region of interest" description="Disordered" evidence="1">
    <location>
        <begin position="82"/>
        <end position="116"/>
    </location>
</feature>
<dbReference type="OrthoDB" id="1414216at2759"/>
<protein>
    <submittedName>
        <fullName evidence="2">LD19312p</fullName>
    </submittedName>
</protein>
<dbReference type="VEuPathDB" id="VectorBase:FBgn0034087"/>
<dbReference type="HOGENOM" id="CLU_003256_1_0_1"/>
<dbReference type="AlphaFoldDB" id="Q95RN1"/>
<gene>
    <name evidence="3" type="primary">clu</name>
    <name evidence="3" type="ORF">CG8443</name>
</gene>
<feature type="compositionally biased region" description="Basic and acidic residues" evidence="1">
    <location>
        <begin position="87"/>
        <end position="97"/>
    </location>
</feature>
<organism evidence="2">
    <name type="scientific">Drosophila melanogaster</name>
    <name type="common">Fruit fly</name>
    <dbReference type="NCBI Taxonomy" id="7227"/>
    <lineage>
        <taxon>Eukaryota</taxon>
        <taxon>Metazoa</taxon>
        <taxon>Ecdysozoa</taxon>
        <taxon>Arthropoda</taxon>
        <taxon>Hexapoda</taxon>
        <taxon>Insecta</taxon>
        <taxon>Pterygota</taxon>
        <taxon>Neoptera</taxon>
        <taxon>Endopterygota</taxon>
        <taxon>Diptera</taxon>
        <taxon>Brachycera</taxon>
        <taxon>Muscomorpha</taxon>
        <taxon>Ephydroidea</taxon>
        <taxon>Drosophilidae</taxon>
        <taxon>Drosophila</taxon>
        <taxon>Sophophora</taxon>
    </lineage>
</organism>
<reference evidence="2" key="1">
    <citation type="submission" date="2001-10" db="EMBL/GenBank/DDBJ databases">
        <authorList>
            <person name="Stapleton M."/>
            <person name="Brokstein P."/>
            <person name="Hong L."/>
            <person name="Agbayani A."/>
            <person name="Carlson J."/>
            <person name="Champe M."/>
            <person name="Chavez C."/>
            <person name="Dorsett V."/>
            <person name="Farfan D."/>
            <person name="Frise E."/>
            <person name="George R."/>
            <person name="Gonzalez M."/>
            <person name="Guarin H."/>
            <person name="Li P."/>
            <person name="Liao G."/>
            <person name="Miranda A."/>
            <person name="Mungall C.J."/>
            <person name="Nunoo J."/>
            <person name="Pacleb J."/>
            <person name="Paragas V."/>
            <person name="Park S."/>
            <person name="Phouanenavong S."/>
            <person name="Wan K."/>
            <person name="Yu C."/>
            <person name="Lewis S.E."/>
            <person name="Rubin G.M."/>
            <person name="Celniker S."/>
        </authorList>
    </citation>
    <scope>NUCLEOTIDE SEQUENCE</scope>
    <source>
        <strain evidence="2">Berkeley</strain>
    </source>
</reference>